<evidence type="ECO:0000313" key="6">
    <source>
        <dbReference type="EMBL" id="KDR83943.1"/>
    </source>
</evidence>
<feature type="compositionally biased region" description="Basic and acidic residues" evidence="4">
    <location>
        <begin position="591"/>
        <end position="606"/>
    </location>
</feature>
<reference evidence="7" key="1">
    <citation type="journal article" date="2014" name="Proc. Natl. Acad. Sci. U.S.A.">
        <title>Extensive sampling of basidiomycete genomes demonstrates inadequacy of the white-rot/brown-rot paradigm for wood decay fungi.</title>
        <authorList>
            <person name="Riley R."/>
            <person name="Salamov A.A."/>
            <person name="Brown D.W."/>
            <person name="Nagy L.G."/>
            <person name="Floudas D."/>
            <person name="Held B.W."/>
            <person name="Levasseur A."/>
            <person name="Lombard V."/>
            <person name="Morin E."/>
            <person name="Otillar R."/>
            <person name="Lindquist E.A."/>
            <person name="Sun H."/>
            <person name="LaButti K.M."/>
            <person name="Schmutz J."/>
            <person name="Jabbour D."/>
            <person name="Luo H."/>
            <person name="Baker S.E."/>
            <person name="Pisabarro A.G."/>
            <person name="Walton J.D."/>
            <person name="Blanchette R.A."/>
            <person name="Henrissat B."/>
            <person name="Martin F."/>
            <person name="Cullen D."/>
            <person name="Hibbett D.S."/>
            <person name="Grigoriev I.V."/>
        </authorList>
    </citation>
    <scope>NUCLEOTIDE SEQUENCE [LARGE SCALE GENOMIC DNA]</scope>
    <source>
        <strain evidence="7">CBS 339.88</strain>
    </source>
</reference>
<dbReference type="InterPro" id="IPR050300">
    <property type="entry name" value="GDXG_lipolytic_enzyme"/>
</dbReference>
<protein>
    <recommendedName>
        <fullName evidence="5">Alpha/beta hydrolase fold-3 domain-containing protein</fullName>
    </recommendedName>
</protein>
<feature type="compositionally biased region" description="Basic and acidic residues" evidence="4">
    <location>
        <begin position="189"/>
        <end position="209"/>
    </location>
</feature>
<evidence type="ECO:0000256" key="4">
    <source>
        <dbReference type="SAM" id="MobiDB-lite"/>
    </source>
</evidence>
<feature type="region of interest" description="Disordered" evidence="4">
    <location>
        <begin position="407"/>
        <end position="442"/>
    </location>
</feature>
<dbReference type="PANTHER" id="PTHR48081:SF5">
    <property type="entry name" value="ALPHA_BETA HYDROLASE FOLD-3 DOMAIN-CONTAINING PROTEIN"/>
    <property type="match status" value="1"/>
</dbReference>
<evidence type="ECO:0000256" key="1">
    <source>
        <dbReference type="ARBA" id="ARBA00010515"/>
    </source>
</evidence>
<accession>A0A067TY58</accession>
<evidence type="ECO:0000256" key="3">
    <source>
        <dbReference type="PROSITE-ProRule" id="PRU10038"/>
    </source>
</evidence>
<dbReference type="STRING" id="685588.A0A067TY58"/>
<comment type="similarity">
    <text evidence="1">Belongs to the 'GDXG' lipolytic enzyme family.</text>
</comment>
<dbReference type="InterPro" id="IPR013094">
    <property type="entry name" value="AB_hydrolase_3"/>
</dbReference>
<dbReference type="SUPFAM" id="SSF53474">
    <property type="entry name" value="alpha/beta-Hydrolases"/>
    <property type="match status" value="1"/>
</dbReference>
<evidence type="ECO:0000259" key="5">
    <source>
        <dbReference type="Pfam" id="PF07859"/>
    </source>
</evidence>
<name>A0A067TY58_GALM3</name>
<gene>
    <name evidence="6" type="ORF">GALMADRAFT_686758</name>
</gene>
<feature type="domain" description="Alpha/beta hydrolase fold-3" evidence="5">
    <location>
        <begin position="8"/>
        <end position="129"/>
    </location>
</feature>
<dbReference type="Pfam" id="PF07859">
    <property type="entry name" value="Abhydrolase_3"/>
    <property type="match status" value="1"/>
</dbReference>
<dbReference type="InterPro" id="IPR002168">
    <property type="entry name" value="Lipase_GDXG_HIS_AS"/>
</dbReference>
<dbReference type="HOGENOM" id="CLU_004893_1_0_1"/>
<evidence type="ECO:0000256" key="2">
    <source>
        <dbReference type="ARBA" id="ARBA00022801"/>
    </source>
</evidence>
<dbReference type="Gene3D" id="3.40.50.1820">
    <property type="entry name" value="alpha/beta hydrolase"/>
    <property type="match status" value="2"/>
</dbReference>
<organism evidence="6 7">
    <name type="scientific">Galerina marginata (strain CBS 339.88)</name>
    <dbReference type="NCBI Taxonomy" id="685588"/>
    <lineage>
        <taxon>Eukaryota</taxon>
        <taxon>Fungi</taxon>
        <taxon>Dikarya</taxon>
        <taxon>Basidiomycota</taxon>
        <taxon>Agaricomycotina</taxon>
        <taxon>Agaricomycetes</taxon>
        <taxon>Agaricomycetidae</taxon>
        <taxon>Agaricales</taxon>
        <taxon>Agaricineae</taxon>
        <taxon>Strophariaceae</taxon>
        <taxon>Galerina</taxon>
    </lineage>
</organism>
<feature type="region of interest" description="Disordered" evidence="4">
    <location>
        <begin position="650"/>
        <end position="669"/>
    </location>
</feature>
<dbReference type="OrthoDB" id="1662883at2759"/>
<dbReference type="PROSITE" id="PS01174">
    <property type="entry name" value="LIPASE_GDXG_SER"/>
    <property type="match status" value="1"/>
</dbReference>
<evidence type="ECO:0000313" key="7">
    <source>
        <dbReference type="Proteomes" id="UP000027222"/>
    </source>
</evidence>
<dbReference type="GO" id="GO:0016787">
    <property type="term" value="F:hydrolase activity"/>
    <property type="evidence" value="ECO:0007669"/>
    <property type="project" value="UniProtKB-KW"/>
</dbReference>
<feature type="compositionally biased region" description="Polar residues" evidence="4">
    <location>
        <begin position="231"/>
        <end position="242"/>
    </location>
</feature>
<keyword evidence="7" id="KW-1185">Reference proteome</keyword>
<proteinExistence type="inferred from homology"/>
<dbReference type="PROSITE" id="PS01173">
    <property type="entry name" value="LIPASE_GDXG_HIS"/>
    <property type="match status" value="1"/>
</dbReference>
<dbReference type="EMBL" id="KL142368">
    <property type="protein sequence ID" value="KDR83943.1"/>
    <property type="molecule type" value="Genomic_DNA"/>
</dbReference>
<feature type="compositionally biased region" description="Basic and acidic residues" evidence="4">
    <location>
        <begin position="221"/>
        <end position="230"/>
    </location>
</feature>
<dbReference type="Proteomes" id="UP000027222">
    <property type="component" value="Unassembled WGS sequence"/>
</dbReference>
<dbReference type="InterPro" id="IPR029058">
    <property type="entry name" value="AB_hydrolase_fold"/>
</dbReference>
<dbReference type="AlphaFoldDB" id="A0A067TY58"/>
<dbReference type="PANTHER" id="PTHR48081">
    <property type="entry name" value="AB HYDROLASE SUPERFAMILY PROTEIN C4A8.06C"/>
    <property type="match status" value="1"/>
</dbReference>
<keyword evidence="2" id="KW-0378">Hydrolase</keyword>
<feature type="active site" evidence="3">
    <location>
        <position position="89"/>
    </location>
</feature>
<feature type="region of interest" description="Disordered" evidence="4">
    <location>
        <begin position="161"/>
        <end position="245"/>
    </location>
</feature>
<sequence length="719" mass="80060">METLDTVMLYVHGGGYFWGSINTHRYQIQHFAHKFNGRAFAVNYRKAPQYPWPCALQDVIAAYLYLIRPPLGSPHQAVSHSKIVFAGDSAGGGLCVTALTVLRDLGLPMPAGAVLISPWVDLTHSFPSVMQNFKTDIIPEYGFLSKPSTLWPVPTIPDTGGRVVPTMTNDPPKPGKPDTLKPTLSRVQQTEEHKVHAPEEFVKSQREMLDSDEPSFSKIDSGNDKRKDHGSPSTVTQNSTAEISKETKDSTLYNIDYWEPKPPKVLMENPDAVPLELRSQIQMYATTEQLIHPLVSPILQGSLGNLPPLYIITGDGEVLRDEIIYLAHKAAHPTVYPTREGVIRESNRQKENVEKFTMPTNVHLQVFDGMCHVLTVFTFTKSAKYAYWSVAEFIRHVSKHDEEHLRLHPFPERSQSQKAATPPKKYGSESDVRRPSSADSETKLYMEGKSSAGQRSDEHIVHSKSTSAIETGHCKNATPDVAMVRERVNLSGQVRPMEPPEALQALQLKASDIGVIKEAPALRWAEGQRKWDERYSRNSKRVLKQKAHYEAKAEHLVKNALDQGFIHKSHGGPVGDPPMPWTTSTSVGKIQPDRRWGPLDLQDERPPPTAIAGRRDTPEAVALLKKSIYNTAPVTHLTVPKLKTSDAIRAAFDPNDDPNKPPTQSVSEEQVKARFIWMHGLRMWDGLLRYIGKKSAGKAADGINATAEMVGLNTTSNDP</sequence>
<feature type="region of interest" description="Disordered" evidence="4">
    <location>
        <begin position="584"/>
        <end position="613"/>
    </location>
</feature>
<dbReference type="InterPro" id="IPR033140">
    <property type="entry name" value="Lipase_GDXG_put_SER_AS"/>
</dbReference>
<feature type="compositionally biased region" description="Basic and acidic residues" evidence="4">
    <location>
        <begin position="426"/>
        <end position="442"/>
    </location>
</feature>